<dbReference type="EMBL" id="FNDD01000008">
    <property type="protein sequence ID" value="SDH09224.1"/>
    <property type="molecule type" value="Genomic_DNA"/>
</dbReference>
<dbReference type="InterPro" id="IPR038086">
    <property type="entry name" value="DUF2789_sf"/>
</dbReference>
<accession>A0A1G7ZKL3</accession>
<name>A0A1G7ZKL3_9VIBR</name>
<organism evidence="1 2">
    <name type="scientific">Vibrio xiamenensis</name>
    <dbReference type="NCBI Taxonomy" id="861298"/>
    <lineage>
        <taxon>Bacteria</taxon>
        <taxon>Pseudomonadati</taxon>
        <taxon>Pseudomonadota</taxon>
        <taxon>Gammaproteobacteria</taxon>
        <taxon>Vibrionales</taxon>
        <taxon>Vibrionaceae</taxon>
        <taxon>Vibrio</taxon>
    </lineage>
</organism>
<dbReference type="AlphaFoldDB" id="A0A1G7ZKL3"/>
<dbReference type="Proteomes" id="UP000198854">
    <property type="component" value="Unassembled WGS sequence"/>
</dbReference>
<evidence type="ECO:0000313" key="1">
    <source>
        <dbReference type="EMBL" id="SDH09224.1"/>
    </source>
</evidence>
<evidence type="ECO:0008006" key="3">
    <source>
        <dbReference type="Google" id="ProtNLM"/>
    </source>
</evidence>
<dbReference type="Pfam" id="PF10982">
    <property type="entry name" value="DUF2789"/>
    <property type="match status" value="1"/>
</dbReference>
<keyword evidence="2" id="KW-1185">Reference proteome</keyword>
<dbReference type="InterPro" id="IPR021250">
    <property type="entry name" value="DUF2789"/>
</dbReference>
<sequence length="77" mass="8859">MESTQHSLSELFEQLGLSGKTQDIEQFIRQHQGQLGRESLHQAPFWNDGQASFLRQAYDQDADWAELVDQLDVLLRG</sequence>
<gene>
    <name evidence="1" type="ORF">SAMN04488136_10821</name>
</gene>
<dbReference type="OrthoDB" id="5828847at2"/>
<reference evidence="1 2" key="1">
    <citation type="submission" date="2016-10" db="EMBL/GenBank/DDBJ databases">
        <authorList>
            <person name="de Groot N.N."/>
        </authorList>
    </citation>
    <scope>NUCLEOTIDE SEQUENCE [LARGE SCALE GENOMIC DNA]</scope>
    <source>
        <strain evidence="1 2">CGMCC 1.10228</strain>
    </source>
</reference>
<proteinExistence type="predicted"/>
<dbReference type="Gene3D" id="1.10.10.1130">
    <property type="entry name" value="Uncharacterised protein PF10982, DUF2789"/>
    <property type="match status" value="1"/>
</dbReference>
<dbReference type="STRING" id="861298.SAMN04488136_10821"/>
<dbReference type="RefSeq" id="WP_093272139.1">
    <property type="nucleotide sequence ID" value="NZ_FNDD01000008.1"/>
</dbReference>
<protein>
    <recommendedName>
        <fullName evidence="3">DUF2789 domain-containing protein</fullName>
    </recommendedName>
</protein>
<evidence type="ECO:0000313" key="2">
    <source>
        <dbReference type="Proteomes" id="UP000198854"/>
    </source>
</evidence>